<proteinExistence type="inferred from homology"/>
<dbReference type="EMBL" id="BPQG01000095">
    <property type="protein sequence ID" value="GJD46811.1"/>
    <property type="molecule type" value="Genomic_DNA"/>
</dbReference>
<evidence type="ECO:0000313" key="9">
    <source>
        <dbReference type="Proteomes" id="UP001055117"/>
    </source>
</evidence>
<dbReference type="InterPro" id="IPR050808">
    <property type="entry name" value="Phage_Integrase"/>
</dbReference>
<comment type="caution">
    <text evidence="8">The sequence shown here is derived from an EMBL/GenBank/DDBJ whole genome shotgun (WGS) entry which is preliminary data.</text>
</comment>
<protein>
    <submittedName>
        <fullName evidence="8">Tyrosine recombinase XerC</fullName>
    </submittedName>
</protein>
<dbReference type="Gene3D" id="1.10.150.130">
    <property type="match status" value="1"/>
</dbReference>
<dbReference type="InterPro" id="IPR010998">
    <property type="entry name" value="Integrase_recombinase_N"/>
</dbReference>
<organism evidence="8 9">
    <name type="scientific">Methylobacterium cerastii</name>
    <dbReference type="NCBI Taxonomy" id="932741"/>
    <lineage>
        <taxon>Bacteria</taxon>
        <taxon>Pseudomonadati</taxon>
        <taxon>Pseudomonadota</taxon>
        <taxon>Alphaproteobacteria</taxon>
        <taxon>Hyphomicrobiales</taxon>
        <taxon>Methylobacteriaceae</taxon>
        <taxon>Methylobacterium</taxon>
    </lineage>
</organism>
<dbReference type="Proteomes" id="UP001055117">
    <property type="component" value="Unassembled WGS sequence"/>
</dbReference>
<evidence type="ECO:0000256" key="1">
    <source>
        <dbReference type="ARBA" id="ARBA00008857"/>
    </source>
</evidence>
<dbReference type="InterPro" id="IPR013762">
    <property type="entry name" value="Integrase-like_cat_sf"/>
</dbReference>
<dbReference type="Gene3D" id="1.10.443.10">
    <property type="entry name" value="Intergrase catalytic core"/>
    <property type="match status" value="1"/>
</dbReference>
<dbReference type="SUPFAM" id="SSF56349">
    <property type="entry name" value="DNA breaking-rejoining enzymes"/>
    <property type="match status" value="1"/>
</dbReference>
<dbReference type="InterPro" id="IPR025166">
    <property type="entry name" value="Integrase_DNA_bind_dom"/>
</dbReference>
<keyword evidence="4" id="KW-0233">DNA recombination</keyword>
<keyword evidence="9" id="KW-1185">Reference proteome</keyword>
<dbReference type="PANTHER" id="PTHR30629">
    <property type="entry name" value="PROPHAGE INTEGRASE"/>
    <property type="match status" value="1"/>
</dbReference>
<dbReference type="Gene3D" id="3.30.160.390">
    <property type="entry name" value="Integrase, DNA-binding domain"/>
    <property type="match status" value="1"/>
</dbReference>
<dbReference type="InterPro" id="IPR002104">
    <property type="entry name" value="Integrase_catalytic"/>
</dbReference>
<dbReference type="Pfam" id="PF13356">
    <property type="entry name" value="Arm-DNA-bind_3"/>
    <property type="match status" value="1"/>
</dbReference>
<reference evidence="8 9" key="1">
    <citation type="journal article" date="2021" name="Front. Microbiol.">
        <title>Comprehensive Comparative Genomics and Phenotyping of Methylobacterium Species.</title>
        <authorList>
            <person name="Alessa O."/>
            <person name="Ogura Y."/>
            <person name="Fujitani Y."/>
            <person name="Takami H."/>
            <person name="Hayashi T."/>
            <person name="Sahin N."/>
            <person name="Tani A."/>
        </authorList>
    </citation>
    <scope>NUCLEOTIDE SEQUENCE [LARGE SCALE GENOMIC DNA]</scope>
    <source>
        <strain evidence="8 9">DSM 23679</strain>
    </source>
</reference>
<evidence type="ECO:0000259" key="6">
    <source>
        <dbReference type="PROSITE" id="PS51898"/>
    </source>
</evidence>
<feature type="domain" description="Core-binding (CB)" evidence="7">
    <location>
        <begin position="98"/>
        <end position="205"/>
    </location>
</feature>
<comment type="similarity">
    <text evidence="1">Belongs to the 'phage' integrase family.</text>
</comment>
<dbReference type="PROSITE" id="PS51900">
    <property type="entry name" value="CB"/>
    <property type="match status" value="1"/>
</dbReference>
<gene>
    <name evidence="8" type="primary">xerC_5</name>
    <name evidence="8" type="ORF">AFCDBAGC_4695</name>
</gene>
<keyword evidence="3 5" id="KW-0238">DNA-binding</keyword>
<dbReference type="CDD" id="cd00796">
    <property type="entry name" value="INT_Rci_Hp1_C"/>
    <property type="match status" value="1"/>
</dbReference>
<evidence type="ECO:0000259" key="7">
    <source>
        <dbReference type="PROSITE" id="PS51900"/>
    </source>
</evidence>
<dbReference type="PROSITE" id="PS51898">
    <property type="entry name" value="TYR_RECOMBINASE"/>
    <property type="match status" value="1"/>
</dbReference>
<dbReference type="InterPro" id="IPR011010">
    <property type="entry name" value="DNA_brk_join_enz"/>
</dbReference>
<dbReference type="PANTHER" id="PTHR30629:SF2">
    <property type="entry name" value="PROPHAGE INTEGRASE INTS-RELATED"/>
    <property type="match status" value="1"/>
</dbReference>
<name>A0ABQ4QP13_9HYPH</name>
<evidence type="ECO:0000256" key="3">
    <source>
        <dbReference type="ARBA" id="ARBA00023125"/>
    </source>
</evidence>
<evidence type="ECO:0000256" key="5">
    <source>
        <dbReference type="PROSITE-ProRule" id="PRU01248"/>
    </source>
</evidence>
<dbReference type="InterPro" id="IPR044068">
    <property type="entry name" value="CB"/>
</dbReference>
<feature type="domain" description="Tyr recombinase" evidence="6">
    <location>
        <begin position="225"/>
        <end position="400"/>
    </location>
</feature>
<sequence>MGVMAKLTKRTVEAAEVRPKDYFLWCDELPGFGVRILASGRRSYLVQYRNAGRSRRVTIGLHGPVTPDQARKEALALLGRVAKGEDPAEDKATQRRALTIAQLCARYLDATKAGLVLGRGGKPKKATTLVSDRGRIVHHILPLLGNRLVQDLTRSDVQRFVRDVQTGRTSKTYKTKARGVVLVEGGAGAAARTAGLLGGILSYAIGEGIIASNPVQGVRRPADKKRDRRLTPDEFGSLGRVLAAADREGESWQSTDAIRLLCLTGCRLREITNLQWIEVDVAGSCLRLADTKEGRSVRPLGAAAVRLLEQIQKRSPGACVLPSTRGRGGFGGAPDAIERYGKRAGLTGVGAHTLRHSFASTAGDLGYSDSTIGAMLGHAGSTMTSRYIHHLDAVLVAAADRVSETIAASLAGAVEADVVAAA</sequence>
<evidence type="ECO:0000256" key="4">
    <source>
        <dbReference type="ARBA" id="ARBA00023172"/>
    </source>
</evidence>
<evidence type="ECO:0000256" key="2">
    <source>
        <dbReference type="ARBA" id="ARBA00022908"/>
    </source>
</evidence>
<dbReference type="Pfam" id="PF00589">
    <property type="entry name" value="Phage_integrase"/>
    <property type="match status" value="1"/>
</dbReference>
<keyword evidence="2" id="KW-0229">DNA integration</keyword>
<dbReference type="InterPro" id="IPR038488">
    <property type="entry name" value="Integrase_DNA-bd_sf"/>
</dbReference>
<accession>A0ABQ4QP13</accession>
<evidence type="ECO:0000313" key="8">
    <source>
        <dbReference type="EMBL" id="GJD46811.1"/>
    </source>
</evidence>